<evidence type="ECO:0000256" key="4">
    <source>
        <dbReference type="SAM" id="MobiDB-lite"/>
    </source>
</evidence>
<evidence type="ECO:0000313" key="7">
    <source>
        <dbReference type="Proteomes" id="UP000002729"/>
    </source>
</evidence>
<feature type="repeat" description="ANK" evidence="3">
    <location>
        <begin position="726"/>
        <end position="754"/>
    </location>
</feature>
<evidence type="ECO:0000313" key="6">
    <source>
        <dbReference type="EMBL" id="EGB12694.1"/>
    </source>
</evidence>
<evidence type="ECO:0000256" key="2">
    <source>
        <dbReference type="ARBA" id="ARBA00023043"/>
    </source>
</evidence>
<dbReference type="Pfam" id="PF00085">
    <property type="entry name" value="Thioredoxin"/>
    <property type="match status" value="1"/>
</dbReference>
<dbReference type="InterPro" id="IPR013766">
    <property type="entry name" value="Thioredoxin_domain"/>
</dbReference>
<organism evidence="7">
    <name type="scientific">Aureococcus anophagefferens</name>
    <name type="common">Harmful bloom alga</name>
    <dbReference type="NCBI Taxonomy" id="44056"/>
    <lineage>
        <taxon>Eukaryota</taxon>
        <taxon>Sar</taxon>
        <taxon>Stramenopiles</taxon>
        <taxon>Ochrophyta</taxon>
        <taxon>Pelagophyceae</taxon>
        <taxon>Pelagomonadales</taxon>
        <taxon>Pelagomonadaceae</taxon>
        <taxon>Aureococcus</taxon>
    </lineage>
</organism>
<dbReference type="PROSITE" id="PS50297">
    <property type="entry name" value="ANK_REP_REGION"/>
    <property type="match status" value="3"/>
</dbReference>
<dbReference type="eggNOG" id="KOG0191">
    <property type="taxonomic scope" value="Eukaryota"/>
</dbReference>
<feature type="compositionally biased region" description="Basic and acidic residues" evidence="4">
    <location>
        <begin position="1389"/>
        <end position="1401"/>
    </location>
</feature>
<dbReference type="SUPFAM" id="SSF47473">
    <property type="entry name" value="EF-hand"/>
    <property type="match status" value="1"/>
</dbReference>
<keyword evidence="2 3" id="KW-0040">ANK repeat</keyword>
<dbReference type="PRINTS" id="PR01415">
    <property type="entry name" value="ANKYRIN"/>
</dbReference>
<dbReference type="Gene3D" id="1.10.238.10">
    <property type="entry name" value="EF-hand"/>
    <property type="match status" value="1"/>
</dbReference>
<dbReference type="InterPro" id="IPR011992">
    <property type="entry name" value="EF-hand-dom_pair"/>
</dbReference>
<dbReference type="PROSITE" id="PS51352">
    <property type="entry name" value="THIOREDOXIN_2"/>
    <property type="match status" value="1"/>
</dbReference>
<dbReference type="Pfam" id="PF12796">
    <property type="entry name" value="Ank_2"/>
    <property type="match status" value="2"/>
</dbReference>
<dbReference type="EMBL" id="GL833120">
    <property type="protein sequence ID" value="EGB12694.1"/>
    <property type="molecule type" value="Genomic_DNA"/>
</dbReference>
<gene>
    <name evidence="6" type="ORF">AURANDRAFT_60689</name>
</gene>
<dbReference type="SMART" id="SM00248">
    <property type="entry name" value="ANK"/>
    <property type="match status" value="5"/>
</dbReference>
<evidence type="ECO:0000256" key="3">
    <source>
        <dbReference type="PROSITE-ProRule" id="PRU00023"/>
    </source>
</evidence>
<dbReference type="InterPro" id="IPR036249">
    <property type="entry name" value="Thioredoxin-like_sf"/>
</dbReference>
<accession>F0XW05</accession>
<feature type="compositionally biased region" description="Basic residues" evidence="4">
    <location>
        <begin position="1420"/>
        <end position="1433"/>
    </location>
</feature>
<dbReference type="Gene3D" id="1.25.40.20">
    <property type="entry name" value="Ankyrin repeat-containing domain"/>
    <property type="match status" value="1"/>
</dbReference>
<feature type="repeat" description="ANK" evidence="3">
    <location>
        <begin position="791"/>
        <end position="823"/>
    </location>
</feature>
<reference evidence="6 7" key="1">
    <citation type="journal article" date="2011" name="Proc. Natl. Acad. Sci. U.S.A.">
        <title>Niche of harmful alga Aureococcus anophagefferens revealed through ecogenomics.</title>
        <authorList>
            <person name="Gobler C.J."/>
            <person name="Berry D.L."/>
            <person name="Dyhrman S.T."/>
            <person name="Wilhelm S.W."/>
            <person name="Salamov A."/>
            <person name="Lobanov A.V."/>
            <person name="Zhang Y."/>
            <person name="Collier J.L."/>
            <person name="Wurch L.L."/>
            <person name="Kustka A.B."/>
            <person name="Dill B.D."/>
            <person name="Shah M."/>
            <person name="VerBerkmoes N.C."/>
            <person name="Kuo A."/>
            <person name="Terry A."/>
            <person name="Pangilinan J."/>
            <person name="Lindquist E.A."/>
            <person name="Lucas S."/>
            <person name="Paulsen I.T."/>
            <person name="Hattenrath-Lehmann T.K."/>
            <person name="Talmage S.C."/>
            <person name="Walker E.A."/>
            <person name="Koch F."/>
            <person name="Burson A.M."/>
            <person name="Marcoval M.A."/>
            <person name="Tang Y.Z."/>
            <person name="Lecleir G.R."/>
            <person name="Coyne K.J."/>
            <person name="Berg G.M."/>
            <person name="Bertrand E.M."/>
            <person name="Saito M.A."/>
            <person name="Gladyshev V.N."/>
            <person name="Grigoriev I.V."/>
        </authorList>
    </citation>
    <scope>NUCLEOTIDE SEQUENCE [LARGE SCALE GENOMIC DNA]</scope>
    <source>
        <strain evidence="7">CCMP 1984</strain>
    </source>
</reference>
<dbReference type="eggNOG" id="KOG4177">
    <property type="taxonomic scope" value="Eukaryota"/>
</dbReference>
<feature type="repeat" description="ANK" evidence="3">
    <location>
        <begin position="757"/>
        <end position="789"/>
    </location>
</feature>
<name>F0XW05_AURAN</name>
<dbReference type="KEGG" id="aaf:AURANDRAFT_60689"/>
<keyword evidence="1" id="KW-0677">Repeat</keyword>
<evidence type="ECO:0000259" key="5">
    <source>
        <dbReference type="PROSITE" id="PS51352"/>
    </source>
</evidence>
<dbReference type="PROSITE" id="PS50088">
    <property type="entry name" value="ANK_REPEAT"/>
    <property type="match status" value="3"/>
</dbReference>
<feature type="domain" description="Thioredoxin" evidence="5">
    <location>
        <begin position="1110"/>
        <end position="1273"/>
    </location>
</feature>
<dbReference type="PANTHER" id="PTHR24173:SF74">
    <property type="entry name" value="ANKYRIN REPEAT DOMAIN-CONTAINING PROTEIN 16"/>
    <property type="match status" value="1"/>
</dbReference>
<proteinExistence type="predicted"/>
<dbReference type="InParanoid" id="F0XW05"/>
<dbReference type="GeneID" id="20223116"/>
<dbReference type="InterPro" id="IPR002110">
    <property type="entry name" value="Ankyrin_rpt"/>
</dbReference>
<feature type="compositionally biased region" description="Basic and acidic residues" evidence="4">
    <location>
        <begin position="1408"/>
        <end position="1419"/>
    </location>
</feature>
<dbReference type="OrthoDB" id="539213at2759"/>
<dbReference type="InterPro" id="IPR036770">
    <property type="entry name" value="Ankyrin_rpt-contain_sf"/>
</dbReference>
<evidence type="ECO:0000256" key="1">
    <source>
        <dbReference type="ARBA" id="ARBA00022737"/>
    </source>
</evidence>
<dbReference type="Gene3D" id="3.40.30.10">
    <property type="entry name" value="Glutaredoxin"/>
    <property type="match status" value="1"/>
</dbReference>
<feature type="region of interest" description="Disordered" evidence="4">
    <location>
        <begin position="1389"/>
        <end position="1452"/>
    </location>
</feature>
<dbReference type="SUPFAM" id="SSF48403">
    <property type="entry name" value="Ankyrin repeat"/>
    <property type="match status" value="1"/>
</dbReference>
<dbReference type="SUPFAM" id="SSF52833">
    <property type="entry name" value="Thioredoxin-like"/>
    <property type="match status" value="1"/>
</dbReference>
<protein>
    <recommendedName>
        <fullName evidence="5">Thioredoxin domain-containing protein</fullName>
    </recommendedName>
</protein>
<dbReference type="RefSeq" id="XP_009032348.1">
    <property type="nucleotide sequence ID" value="XM_009034100.1"/>
</dbReference>
<dbReference type="Proteomes" id="UP000002729">
    <property type="component" value="Unassembled WGS sequence"/>
</dbReference>
<sequence>MGTAASAPSISREQAKRICPPERWAEVEEKWPQLAEDDGTVSSPKAFVTASKLNLGIPGTTVDLSNVGVRALMRFTMDQSQYGNLAEVFRKKEGLDDERRERLGAAAAKALAEFAALTEKEKERVRKQGDMDLYTDVAQKRREVLFVEHAGVSAQLERWWQAAFLYLDKDWNEHLDWEEYKEFHKRLMRLLEGADEMTPQEAEETMRADFKVDAGDDGLVSHEEFRYAVFQLADTWTVSLDGDEYVEFLAKSFDVVFKDLIENDFLRPPLCWRPTLRKGAMVKTALNEAKTTNAISEIIVAKLKADAAADAKQKPRQPFPQFVLKFFEQSHGIGTKMLLKHFGMFVNGAFALIDDPRSEFHDYALTFGQMAGIHTDSGRVAAFPASASTFMLDYFVAVRPLVGLYRGDRVERSSSLEAVISKGETAAYFGYIVAADARRVLLDHLAKALEVTTKDAIYVAALLAFESMCRSVDVVQHKVTYTVSLSTSMELVALAGVISASVAEERARAAEARDPTELGTQLLEVLATPAHAGQRAIAAVSHEAKAFGGRADTRKASLDMSAPAKALAAAKHASQHREKRKSRTNLDATGDIAAFAAQHAADAAASERATASFDTTQDRATASFAEGRASFASVDTAELLPKQVDAVRSLAGAVAPTKVRHVAKMASFDAKAPPKNRWVVQPAHLGKDTIVHYHAAGGDAAALGHALRRNGGDASGGGLAHFYSPPVHLASAYGHLACVELLLERGATVGADDARRGGRTPLHLAALGGHAAVAEVLLDAGCDVNARDGAGGTPPLHAAAFAGHLSTVAALLRRGADSKLRAAHSGELALHAAARGNRPRVVEALVQHESSGAGVKELPGVIERLSEPLARGSLFTRPYQHAYSSGSRACAAPIEAVVRDCKAQIYPGGAGGGPKAWGREIDATPAAPKLEPPPKVKPPVDHNATARAARSDAPVVLLDTKRWLSSAENGDFGQGRCRLCDPVAQDARGHRCNTTHSTEQHYAWADVTRAETRKARIKHQRERKEGRLAPGEVPWRSWSTATAASADRLSGSSAVHLSTSKGAVDTAARITGRIAAISSRATRPPAPLACFAVSPSRRRRTKTPGASVAAMAGSRALRVSALLLLAVRTGAFFERGSDVVVIDSVAKWKEHNPAKSNHLWVISFYREGCGFCVLLEPELQKAATKLRKLVYFGAVDVEKHRTVADVIVKKHGVKIEGVPTIVAFSPTASASPFVYAGERKASALVAFAGDRQPDFVKRLAGDDWSAAPDAFAARRVLLFTEKRSPTGLFKGLASRFRGEIDFGSVYCGDAGANGALRARYGVEHSADLPALIVVPNPRSDFQKATKAMRKLAPSGEGFRVPLGKKPSFMRLEFALMPFAVQAPTLLPKEDDAPAASKRPEPDDSGAPHPEEARFRAGKEARRRHGHHRKKHRKPEVYVDSSWQDSVWDDGEL</sequence>
<dbReference type="PANTHER" id="PTHR24173">
    <property type="entry name" value="ANKYRIN REPEAT CONTAINING"/>
    <property type="match status" value="1"/>
</dbReference>
<keyword evidence="7" id="KW-1185">Reference proteome</keyword>